<name>A0AAV4R277_CAEEX</name>
<evidence type="ECO:0000313" key="3">
    <source>
        <dbReference type="Proteomes" id="UP001054945"/>
    </source>
</evidence>
<organism evidence="2 3">
    <name type="scientific">Caerostris extrusa</name>
    <name type="common">Bark spider</name>
    <name type="synonym">Caerostris bankana</name>
    <dbReference type="NCBI Taxonomy" id="172846"/>
    <lineage>
        <taxon>Eukaryota</taxon>
        <taxon>Metazoa</taxon>
        <taxon>Ecdysozoa</taxon>
        <taxon>Arthropoda</taxon>
        <taxon>Chelicerata</taxon>
        <taxon>Arachnida</taxon>
        <taxon>Araneae</taxon>
        <taxon>Araneomorphae</taxon>
        <taxon>Entelegynae</taxon>
        <taxon>Araneoidea</taxon>
        <taxon>Araneidae</taxon>
        <taxon>Caerostris</taxon>
    </lineage>
</organism>
<evidence type="ECO:0000256" key="1">
    <source>
        <dbReference type="SAM" id="MobiDB-lite"/>
    </source>
</evidence>
<dbReference type="AlphaFoldDB" id="A0AAV4R277"/>
<gene>
    <name evidence="2" type="ORF">CEXT_789561</name>
</gene>
<accession>A0AAV4R277</accession>
<feature type="region of interest" description="Disordered" evidence="1">
    <location>
        <begin position="57"/>
        <end position="119"/>
    </location>
</feature>
<reference evidence="2 3" key="1">
    <citation type="submission" date="2021-06" db="EMBL/GenBank/DDBJ databases">
        <title>Caerostris extrusa draft genome.</title>
        <authorList>
            <person name="Kono N."/>
            <person name="Arakawa K."/>
        </authorList>
    </citation>
    <scope>NUCLEOTIDE SEQUENCE [LARGE SCALE GENOMIC DNA]</scope>
</reference>
<feature type="compositionally biased region" description="Low complexity" evidence="1">
    <location>
        <begin position="79"/>
        <end position="109"/>
    </location>
</feature>
<dbReference type="Proteomes" id="UP001054945">
    <property type="component" value="Unassembled WGS sequence"/>
</dbReference>
<evidence type="ECO:0000313" key="2">
    <source>
        <dbReference type="EMBL" id="GIY14691.1"/>
    </source>
</evidence>
<feature type="compositionally biased region" description="Gly residues" evidence="1">
    <location>
        <begin position="67"/>
        <end position="78"/>
    </location>
</feature>
<proteinExistence type="predicted"/>
<keyword evidence="3" id="KW-1185">Reference proteome</keyword>
<feature type="compositionally biased region" description="Low complexity" evidence="1">
    <location>
        <begin position="57"/>
        <end position="66"/>
    </location>
</feature>
<comment type="caution">
    <text evidence="2">The sequence shown here is derived from an EMBL/GenBank/DDBJ whole genome shotgun (WGS) entry which is preliminary data.</text>
</comment>
<dbReference type="EMBL" id="BPLR01007131">
    <property type="protein sequence ID" value="GIY14691.1"/>
    <property type="molecule type" value="Genomic_DNA"/>
</dbReference>
<protein>
    <submittedName>
        <fullName evidence="2">Uncharacterized protein</fullName>
    </submittedName>
</protein>
<sequence length="149" mass="15548">MRSHLGKTLYSTVPRCQSLYSSFFFSIRMVMDSSGQRTSSIVKAISRVRHLVVQYLSGTPGTTSSGGTSGTDGTGSTGTLGSTSSGGTDSSGTQGTTPSGGTTGSTKGTFTVRHTTLPEEIREDITEIFELFEEMQLGATPSNADASNE</sequence>